<comment type="caution">
    <text evidence="12">The sequence shown here is derived from an EMBL/GenBank/DDBJ whole genome shotgun (WGS) entry which is preliminary data.</text>
</comment>
<dbReference type="InterPro" id="IPR018108">
    <property type="entry name" value="MCP_transmembrane"/>
</dbReference>
<evidence type="ECO:0000256" key="11">
    <source>
        <dbReference type="RuleBase" id="RU000488"/>
    </source>
</evidence>
<keyword evidence="5" id="KW-0677">Repeat</keyword>
<keyword evidence="7" id="KW-1133">Transmembrane helix</keyword>
<evidence type="ECO:0000256" key="8">
    <source>
        <dbReference type="ARBA" id="ARBA00023128"/>
    </source>
</evidence>
<evidence type="ECO:0000313" key="13">
    <source>
        <dbReference type="Proteomes" id="UP000593567"/>
    </source>
</evidence>
<keyword evidence="6" id="KW-0999">Mitochondrion inner membrane</keyword>
<organism evidence="12 13">
    <name type="scientific">Bugula neritina</name>
    <name type="common">Brown bryozoan</name>
    <name type="synonym">Sertularia neritina</name>
    <dbReference type="NCBI Taxonomy" id="10212"/>
    <lineage>
        <taxon>Eukaryota</taxon>
        <taxon>Metazoa</taxon>
        <taxon>Spiralia</taxon>
        <taxon>Lophotrochozoa</taxon>
        <taxon>Bryozoa</taxon>
        <taxon>Gymnolaemata</taxon>
        <taxon>Cheilostomatida</taxon>
        <taxon>Flustrina</taxon>
        <taxon>Buguloidea</taxon>
        <taxon>Bugulidae</taxon>
        <taxon>Bugula</taxon>
    </lineage>
</organism>
<dbReference type="Pfam" id="PF00153">
    <property type="entry name" value="Mito_carr"/>
    <property type="match status" value="3"/>
</dbReference>
<dbReference type="PANTHER" id="PTHR45928:SF1">
    <property type="entry name" value="RE38146P"/>
    <property type="match status" value="1"/>
</dbReference>
<evidence type="ECO:0000313" key="12">
    <source>
        <dbReference type="EMBL" id="KAF6019384.1"/>
    </source>
</evidence>
<dbReference type="Proteomes" id="UP000593567">
    <property type="component" value="Unassembled WGS sequence"/>
</dbReference>
<accession>A0A7J7J150</accession>
<dbReference type="EMBL" id="VXIV02003234">
    <property type="protein sequence ID" value="KAF6019384.1"/>
    <property type="molecule type" value="Genomic_DNA"/>
</dbReference>
<evidence type="ECO:0000256" key="6">
    <source>
        <dbReference type="ARBA" id="ARBA00022792"/>
    </source>
</evidence>
<dbReference type="GO" id="GO:0005743">
    <property type="term" value="C:mitochondrial inner membrane"/>
    <property type="evidence" value="ECO:0007669"/>
    <property type="project" value="UniProtKB-SubCell"/>
</dbReference>
<keyword evidence="4 10" id="KW-0812">Transmembrane</keyword>
<feature type="repeat" description="Solcar" evidence="10">
    <location>
        <begin position="6"/>
        <end position="99"/>
    </location>
</feature>
<protein>
    <submittedName>
        <fullName evidence="12">SLC25A34</fullName>
    </submittedName>
</protein>
<dbReference type="OrthoDB" id="6703404at2759"/>
<name>A0A7J7J150_BUGNE</name>
<evidence type="ECO:0000256" key="4">
    <source>
        <dbReference type="ARBA" id="ARBA00022692"/>
    </source>
</evidence>
<feature type="repeat" description="Solcar" evidence="10">
    <location>
        <begin position="190"/>
        <end position="283"/>
    </location>
</feature>
<keyword evidence="3 11" id="KW-0813">Transport</keyword>
<keyword evidence="13" id="KW-1185">Reference proteome</keyword>
<evidence type="ECO:0000256" key="7">
    <source>
        <dbReference type="ARBA" id="ARBA00022989"/>
    </source>
</evidence>
<evidence type="ECO:0000256" key="3">
    <source>
        <dbReference type="ARBA" id="ARBA00022448"/>
    </source>
</evidence>
<dbReference type="AlphaFoldDB" id="A0A7J7J150"/>
<dbReference type="InterPro" id="IPR051508">
    <property type="entry name" value="Mito_Carrier_Antiporter"/>
</dbReference>
<dbReference type="InterPro" id="IPR023395">
    <property type="entry name" value="MCP_dom_sf"/>
</dbReference>
<proteinExistence type="inferred from homology"/>
<evidence type="ECO:0000256" key="2">
    <source>
        <dbReference type="ARBA" id="ARBA00006375"/>
    </source>
</evidence>
<dbReference type="SUPFAM" id="SSF103506">
    <property type="entry name" value="Mitochondrial carrier"/>
    <property type="match status" value="1"/>
</dbReference>
<gene>
    <name evidence="12" type="ORF">EB796_022308</name>
</gene>
<keyword evidence="8" id="KW-0496">Mitochondrion</keyword>
<evidence type="ECO:0000256" key="5">
    <source>
        <dbReference type="ARBA" id="ARBA00022737"/>
    </source>
</evidence>
<evidence type="ECO:0000256" key="10">
    <source>
        <dbReference type="PROSITE-ProRule" id="PRU00282"/>
    </source>
</evidence>
<comment type="subcellular location">
    <subcellularLocation>
        <location evidence="1">Mitochondrion inner membrane</location>
        <topology evidence="1">Multi-pass membrane protein</topology>
    </subcellularLocation>
</comment>
<dbReference type="Gene3D" id="1.50.40.10">
    <property type="entry name" value="Mitochondrial carrier domain"/>
    <property type="match status" value="1"/>
</dbReference>
<comment type="similarity">
    <text evidence="2 11">Belongs to the mitochondrial carrier (TC 2.A.29) family.</text>
</comment>
<dbReference type="PANTHER" id="PTHR45928">
    <property type="entry name" value="RE38146P"/>
    <property type="match status" value="1"/>
</dbReference>
<dbReference type="PROSITE" id="PS50920">
    <property type="entry name" value="SOLCAR"/>
    <property type="match status" value="2"/>
</dbReference>
<sequence length="294" mass="32535">MEKPKNSLFLEFLFGGVSTCGAALFTNPLEVVKTRMQLQGELQAKGQFQVHYRNVFHAFITVARHEGVSALQKGIRPALMYQFVMNGFRLGSFQLLNDSLLRDKNGQITMAKSVLCGAIAGTIGGFFGSPMYMIKTHMQSKANLSIAVGYQNECNGLFASLKNIYSQYGIMGLWRGSSGAVARVMLFSPDSLLIPFTASTLSGCAIVACMTPFDVVSTRLYNQKVVGATSKGGVLYSGFTDCFYKIFAKEGLWGFYKGWAASLFRLGPHTVLSLVFWDHTRTLYSRWQHARDIN</sequence>
<evidence type="ECO:0000256" key="1">
    <source>
        <dbReference type="ARBA" id="ARBA00004448"/>
    </source>
</evidence>
<reference evidence="12" key="1">
    <citation type="submission" date="2020-06" db="EMBL/GenBank/DDBJ databases">
        <title>Draft genome of Bugula neritina, a colonial animal packing powerful symbionts and potential medicines.</title>
        <authorList>
            <person name="Rayko M."/>
        </authorList>
    </citation>
    <scope>NUCLEOTIDE SEQUENCE [LARGE SCALE GENOMIC DNA]</scope>
    <source>
        <strain evidence="12">Kwan_BN1</strain>
    </source>
</reference>
<keyword evidence="9 10" id="KW-0472">Membrane</keyword>
<evidence type="ECO:0000256" key="9">
    <source>
        <dbReference type="ARBA" id="ARBA00023136"/>
    </source>
</evidence>